<accession>A0A9X7Z6F7</accession>
<dbReference type="Proteomes" id="UP000663505">
    <property type="component" value="Chromosome"/>
</dbReference>
<organism evidence="1 2">
    <name type="scientific">Alicyclobacillus mengziensis</name>
    <dbReference type="NCBI Taxonomy" id="2931921"/>
    <lineage>
        <taxon>Bacteria</taxon>
        <taxon>Bacillati</taxon>
        <taxon>Bacillota</taxon>
        <taxon>Bacilli</taxon>
        <taxon>Bacillales</taxon>
        <taxon>Alicyclobacillaceae</taxon>
        <taxon>Alicyclobacillus</taxon>
    </lineage>
</organism>
<dbReference type="RefSeq" id="WP_206657287.1">
    <property type="nucleotide sequence ID" value="NZ_CP071182.1"/>
</dbReference>
<proteinExistence type="predicted"/>
<gene>
    <name evidence="1" type="ORF">JZ786_02600</name>
</gene>
<reference evidence="1 2" key="1">
    <citation type="submission" date="2021-02" db="EMBL/GenBank/DDBJ databases">
        <title>Alicyclobacillus curvatus sp. nov. and Alicyclobacillus mengziensis sp. nov., two acidophilic bacteria isolated from acid mine drainage.</title>
        <authorList>
            <person name="Huang Y."/>
        </authorList>
    </citation>
    <scope>NUCLEOTIDE SEQUENCE [LARGE SCALE GENOMIC DNA]</scope>
    <source>
        <strain evidence="1 2">S30H14</strain>
    </source>
</reference>
<evidence type="ECO:0000313" key="2">
    <source>
        <dbReference type="Proteomes" id="UP000663505"/>
    </source>
</evidence>
<sequence>MGQDTYYLEYNTSDDERVFLKFDNENDRDGCHISLDMYKVQLGPVDMEVLRRIADKFHGVVTPPDENKSL</sequence>
<dbReference type="EMBL" id="CP071182">
    <property type="protein sequence ID" value="QSO47944.1"/>
    <property type="molecule type" value="Genomic_DNA"/>
</dbReference>
<dbReference type="KEGG" id="afx:JZ786_02600"/>
<dbReference type="AlphaFoldDB" id="A0A9X7Z6F7"/>
<evidence type="ECO:0000313" key="1">
    <source>
        <dbReference type="EMBL" id="QSO47944.1"/>
    </source>
</evidence>
<keyword evidence="2" id="KW-1185">Reference proteome</keyword>
<name>A0A9X7Z6F7_9BACL</name>
<protein>
    <submittedName>
        <fullName evidence="1">Uncharacterized protein</fullName>
    </submittedName>
</protein>